<proteinExistence type="predicted"/>
<dbReference type="STRING" id="1237149.C900_03149"/>
<organism evidence="3 4">
    <name type="scientific">Fulvivirga imtechensis AK7</name>
    <dbReference type="NCBI Taxonomy" id="1237149"/>
    <lineage>
        <taxon>Bacteria</taxon>
        <taxon>Pseudomonadati</taxon>
        <taxon>Bacteroidota</taxon>
        <taxon>Cytophagia</taxon>
        <taxon>Cytophagales</taxon>
        <taxon>Fulvivirgaceae</taxon>
        <taxon>Fulvivirga</taxon>
    </lineage>
</organism>
<dbReference type="Pfam" id="PF13573">
    <property type="entry name" value="SprB"/>
    <property type="match status" value="6"/>
</dbReference>
<dbReference type="NCBIfam" id="TIGR04183">
    <property type="entry name" value="Por_Secre_tail"/>
    <property type="match status" value="1"/>
</dbReference>
<dbReference type="InterPro" id="IPR025667">
    <property type="entry name" value="SprB_repeat"/>
</dbReference>
<reference evidence="3 4" key="1">
    <citation type="submission" date="2012-12" db="EMBL/GenBank/DDBJ databases">
        <title>Genome assembly of Fulvivirga imtechensis AK7.</title>
        <authorList>
            <person name="Nupur N."/>
            <person name="Khatri I."/>
            <person name="Kumar R."/>
            <person name="Subramanian S."/>
            <person name="Pinnaka A."/>
        </authorList>
    </citation>
    <scope>NUCLEOTIDE SEQUENCE [LARGE SCALE GENOMIC DNA]</scope>
    <source>
        <strain evidence="3 4">AK7</strain>
    </source>
</reference>
<dbReference type="PATRIC" id="fig|1237149.3.peg.2908"/>
<accession>L8JTZ4</accession>
<feature type="compositionally biased region" description="Acidic residues" evidence="1">
    <location>
        <begin position="620"/>
        <end position="650"/>
    </location>
</feature>
<feature type="compositionally biased region" description="Gly residues" evidence="1">
    <location>
        <begin position="698"/>
        <end position="713"/>
    </location>
</feature>
<keyword evidence="4" id="KW-1185">Reference proteome</keyword>
<evidence type="ECO:0000256" key="1">
    <source>
        <dbReference type="SAM" id="MobiDB-lite"/>
    </source>
</evidence>
<feature type="region of interest" description="Disordered" evidence="1">
    <location>
        <begin position="595"/>
        <end position="714"/>
    </location>
</feature>
<dbReference type="InterPro" id="IPR026444">
    <property type="entry name" value="Secre_tail"/>
</dbReference>
<feature type="compositionally biased region" description="Acidic residues" evidence="1">
    <location>
        <begin position="682"/>
        <end position="697"/>
    </location>
</feature>
<keyword evidence="2" id="KW-0732">Signal</keyword>
<evidence type="ECO:0000256" key="2">
    <source>
        <dbReference type="SAM" id="SignalP"/>
    </source>
</evidence>
<feature type="chain" id="PRO_5003994067" evidence="2">
    <location>
        <begin position="24"/>
        <end position="934"/>
    </location>
</feature>
<gene>
    <name evidence="3" type="ORF">C900_03149</name>
</gene>
<comment type="caution">
    <text evidence="3">The sequence shown here is derived from an EMBL/GenBank/DDBJ whole genome shotgun (WGS) entry which is preliminary data.</text>
</comment>
<name>L8JTZ4_9BACT</name>
<dbReference type="Proteomes" id="UP000011135">
    <property type="component" value="Unassembled WGS sequence"/>
</dbReference>
<evidence type="ECO:0000313" key="3">
    <source>
        <dbReference type="EMBL" id="ELR71019.1"/>
    </source>
</evidence>
<dbReference type="eggNOG" id="COG4625">
    <property type="taxonomic scope" value="Bacteria"/>
</dbReference>
<evidence type="ECO:0000313" key="4">
    <source>
        <dbReference type="Proteomes" id="UP000011135"/>
    </source>
</evidence>
<dbReference type="AlphaFoldDB" id="L8JTZ4"/>
<dbReference type="eggNOG" id="COG3209">
    <property type="taxonomic scope" value="Bacteria"/>
</dbReference>
<dbReference type="RefSeq" id="WP_009580501.1">
    <property type="nucleotide sequence ID" value="NZ_AMZN01000046.1"/>
</dbReference>
<feature type="signal peptide" evidence="2">
    <location>
        <begin position="1"/>
        <end position="23"/>
    </location>
</feature>
<dbReference type="OrthoDB" id="7794186at2"/>
<sequence>MQLSIWKCLVLSWLCLYSTYSFAHLPAGKDCGESCFSTEVVNITQTESGCLQYSLRIINDGNCVHALSHYTVGVPCGDILSVSNSRGWKQEIGLTDPTTGIYGFKIDDISDFGEDGLAGEFTVDFIVCSNDSCGDSLDCWSPQVAYKAGQCIYREQTEVVCSHLSAHIETQDINCFGEATGSATVIIDDGQEPFTYQWSNGGSDQTISGVVAGEYSVTITDATGESLNLSALINQAASMEVVLDVADASCGGKNDGSASVTVIGGTTPYTYAWSNGATTGNIDGVGAGYYELVVTDAVGCKKVVPVSIENITTIEVSALSTPTGCAEANGSLDLTVSGGTAPYAYAWSNGSTSEDIDALGAGVYQVQVTDANGCSVSRSFIVKEENPLKLTAVTTRTSCVENNSGAIDLTVSGGSGVYTYLWSNGATTEDIQNLAAGFYTVTVTDTGGCQATLRISIVAETFQVSSNTQDPSCHGTGDGFIQVAPLGGTAPYSYLWSTGSMDKDLTGLTSGIYNVTITDAAGCSRKLYFVLNDPAGISATAVVNNANCEIEGFSLDLSVTGGAAPYVFAWSNGATSEDVSGLAIGDYTVEITDSNGCSTSHTYSVDPTLTECTDLTDPNEGTDDGSDDGTDNGSDDGTDDGSDTGDDNGSDDGSGGDDGTGGNDGSSDDDDDSGDGSGDGGDGSDGDGSDSGDDDGASGDGDSGGGGTGGDGNGCYDPFETEVVLVSVEGNCYTYSATISYDGQHVHGLSHVSFGLECGTIEALTNSENWKMEFGTDPTTGLSGFKIDDIGGFGEGGMPEEFDIEFTICTDNADCASTLSEMNFTVGYKYGGCVSYDEVSAKQSWPEAEVLAYPNPFMESTTIRYAAHADEFATVDVYNGQGRRIGRLYEGMVKKGVTYSFIFDATKLPDDIYTYKITTHRRVNIGKIIKRLRK</sequence>
<dbReference type="Gene3D" id="2.60.40.740">
    <property type="match status" value="5"/>
</dbReference>
<dbReference type="EMBL" id="AMZN01000046">
    <property type="protein sequence ID" value="ELR71019.1"/>
    <property type="molecule type" value="Genomic_DNA"/>
</dbReference>
<feature type="compositionally biased region" description="Gly residues" evidence="1">
    <location>
        <begin position="652"/>
        <end position="664"/>
    </location>
</feature>
<feature type="compositionally biased region" description="Polar residues" evidence="1">
    <location>
        <begin position="595"/>
        <end position="613"/>
    </location>
</feature>
<protein>
    <submittedName>
        <fullName evidence="3">Internalin, putative</fullName>
    </submittedName>
</protein>